<feature type="compositionally biased region" description="Basic and acidic residues" evidence="1">
    <location>
        <begin position="126"/>
        <end position="141"/>
    </location>
</feature>
<feature type="region of interest" description="Disordered" evidence="1">
    <location>
        <begin position="1"/>
        <end position="25"/>
    </location>
</feature>
<dbReference type="Proteomes" id="UP001054837">
    <property type="component" value="Unassembled WGS sequence"/>
</dbReference>
<organism evidence="2 3">
    <name type="scientific">Caerostris darwini</name>
    <dbReference type="NCBI Taxonomy" id="1538125"/>
    <lineage>
        <taxon>Eukaryota</taxon>
        <taxon>Metazoa</taxon>
        <taxon>Ecdysozoa</taxon>
        <taxon>Arthropoda</taxon>
        <taxon>Chelicerata</taxon>
        <taxon>Arachnida</taxon>
        <taxon>Araneae</taxon>
        <taxon>Araneomorphae</taxon>
        <taxon>Entelegynae</taxon>
        <taxon>Araneoidea</taxon>
        <taxon>Araneidae</taxon>
        <taxon>Caerostris</taxon>
    </lineage>
</organism>
<evidence type="ECO:0000313" key="3">
    <source>
        <dbReference type="Proteomes" id="UP001054837"/>
    </source>
</evidence>
<comment type="caution">
    <text evidence="2">The sequence shown here is derived from an EMBL/GenBank/DDBJ whole genome shotgun (WGS) entry which is preliminary data.</text>
</comment>
<proteinExistence type="predicted"/>
<gene>
    <name evidence="2" type="ORF">CDAR_263611</name>
</gene>
<protein>
    <submittedName>
        <fullName evidence="2">Uncharacterized protein</fullName>
    </submittedName>
</protein>
<dbReference type="EMBL" id="BPLQ01006841">
    <property type="protein sequence ID" value="GIY25691.1"/>
    <property type="molecule type" value="Genomic_DNA"/>
</dbReference>
<evidence type="ECO:0000256" key="1">
    <source>
        <dbReference type="SAM" id="MobiDB-lite"/>
    </source>
</evidence>
<feature type="region of interest" description="Disordered" evidence="1">
    <location>
        <begin position="117"/>
        <end position="141"/>
    </location>
</feature>
<feature type="compositionally biased region" description="Polar residues" evidence="1">
    <location>
        <begin position="1"/>
        <end position="11"/>
    </location>
</feature>
<evidence type="ECO:0000313" key="2">
    <source>
        <dbReference type="EMBL" id="GIY25691.1"/>
    </source>
</evidence>
<name>A0AAV4RZ97_9ARAC</name>
<reference evidence="2 3" key="1">
    <citation type="submission" date="2021-06" db="EMBL/GenBank/DDBJ databases">
        <title>Caerostris darwini draft genome.</title>
        <authorList>
            <person name="Kono N."/>
            <person name="Arakawa K."/>
        </authorList>
    </citation>
    <scope>NUCLEOTIDE SEQUENCE [LARGE SCALE GENOMIC DNA]</scope>
</reference>
<accession>A0AAV4RZ97</accession>
<dbReference type="AlphaFoldDB" id="A0AAV4RZ97"/>
<keyword evidence="3" id="KW-1185">Reference proteome</keyword>
<sequence>MLSSTYGNTQARKVRVNDPGKKTTGSIRVPTDPLPYTTAGKIRRRRWTIEGKKKLTSNFPQKCYSYRAEVLVEAPLASASSMVLFSFLSSSLGFLRKCSYSAPRMMLRRKRITREGFFPPETPGNIDREHKGERQEPVITW</sequence>